<protein>
    <submittedName>
        <fullName evidence="1">Uncharacterized protein</fullName>
    </submittedName>
</protein>
<evidence type="ECO:0000313" key="2">
    <source>
        <dbReference type="Proteomes" id="UP001432322"/>
    </source>
</evidence>
<feature type="non-terminal residue" evidence="1">
    <location>
        <position position="148"/>
    </location>
</feature>
<accession>A0AAV5VPU4</accession>
<comment type="caution">
    <text evidence="1">The sequence shown here is derived from an EMBL/GenBank/DDBJ whole genome shotgun (WGS) entry which is preliminary data.</text>
</comment>
<evidence type="ECO:0000313" key="1">
    <source>
        <dbReference type="EMBL" id="GMT19995.1"/>
    </source>
</evidence>
<name>A0AAV5VPU4_9BILA</name>
<keyword evidence="2" id="KW-1185">Reference proteome</keyword>
<dbReference type="AlphaFoldDB" id="A0AAV5VPU4"/>
<gene>
    <name evidence="1" type="ORF">PFISCL1PPCAC_11292</name>
</gene>
<dbReference type="EMBL" id="BTSY01000003">
    <property type="protein sequence ID" value="GMT19995.1"/>
    <property type="molecule type" value="Genomic_DNA"/>
</dbReference>
<reference evidence="1" key="1">
    <citation type="submission" date="2023-10" db="EMBL/GenBank/DDBJ databases">
        <title>Genome assembly of Pristionchus species.</title>
        <authorList>
            <person name="Yoshida K."/>
            <person name="Sommer R.J."/>
        </authorList>
    </citation>
    <scope>NUCLEOTIDE SEQUENCE</scope>
    <source>
        <strain evidence="1">RS5133</strain>
    </source>
</reference>
<proteinExistence type="predicted"/>
<organism evidence="1 2">
    <name type="scientific">Pristionchus fissidentatus</name>
    <dbReference type="NCBI Taxonomy" id="1538716"/>
    <lineage>
        <taxon>Eukaryota</taxon>
        <taxon>Metazoa</taxon>
        <taxon>Ecdysozoa</taxon>
        <taxon>Nematoda</taxon>
        <taxon>Chromadorea</taxon>
        <taxon>Rhabditida</taxon>
        <taxon>Rhabditina</taxon>
        <taxon>Diplogasteromorpha</taxon>
        <taxon>Diplogasteroidea</taxon>
        <taxon>Neodiplogasteridae</taxon>
        <taxon>Pristionchus</taxon>
    </lineage>
</organism>
<sequence length="148" mass="15957">MYNNYILYSSLALIARASSYRNRPKSLRLASILSPSSTISVMTCSDRLTCSLPTITHTFPSGFCTSFFTSPSFPLTNVARRERSSLLISLMVSSVATRPLLSALAISKDTVAAVFRSIEQSDGRRRPVETALHSSSNCESVSVGAGAI</sequence>
<dbReference type="Proteomes" id="UP001432322">
    <property type="component" value="Unassembled WGS sequence"/>
</dbReference>